<evidence type="ECO:0000256" key="1">
    <source>
        <dbReference type="SAM" id="MobiDB-lite"/>
    </source>
</evidence>
<proteinExistence type="predicted"/>
<reference evidence="2 3" key="1">
    <citation type="submission" date="2015-08" db="EMBL/GenBank/DDBJ databases">
        <title>Next Generation Sequencing and Analysis of the Genome of Puccinia sorghi L Schw, the Causal Agent of Maize Common Rust.</title>
        <authorList>
            <person name="Rochi L."/>
            <person name="Burguener G."/>
            <person name="Darino M."/>
            <person name="Turjanski A."/>
            <person name="Kreff E."/>
            <person name="Dieguez M.J."/>
            <person name="Sacco F."/>
        </authorList>
    </citation>
    <scope>NUCLEOTIDE SEQUENCE [LARGE SCALE GENOMIC DNA]</scope>
    <source>
        <strain evidence="2 3">RO10H11247</strain>
    </source>
</reference>
<feature type="region of interest" description="Disordered" evidence="1">
    <location>
        <begin position="20"/>
        <end position="81"/>
    </location>
</feature>
<comment type="caution">
    <text evidence="2">The sequence shown here is derived from an EMBL/GenBank/DDBJ whole genome shotgun (WGS) entry which is preliminary data.</text>
</comment>
<protein>
    <submittedName>
        <fullName evidence="2">Uncharacterized protein</fullName>
    </submittedName>
</protein>
<feature type="compositionally biased region" description="Basic and acidic residues" evidence="1">
    <location>
        <begin position="69"/>
        <end position="81"/>
    </location>
</feature>
<organism evidence="2 3">
    <name type="scientific">Puccinia sorghi</name>
    <dbReference type="NCBI Taxonomy" id="27349"/>
    <lineage>
        <taxon>Eukaryota</taxon>
        <taxon>Fungi</taxon>
        <taxon>Dikarya</taxon>
        <taxon>Basidiomycota</taxon>
        <taxon>Pucciniomycotina</taxon>
        <taxon>Pucciniomycetes</taxon>
        <taxon>Pucciniales</taxon>
        <taxon>Pucciniaceae</taxon>
        <taxon>Puccinia</taxon>
    </lineage>
</organism>
<evidence type="ECO:0000313" key="2">
    <source>
        <dbReference type="EMBL" id="KNZ62730.1"/>
    </source>
</evidence>
<accession>A0A0L6VRB5</accession>
<dbReference type="VEuPathDB" id="FungiDB:VP01_12297g1"/>
<keyword evidence="3" id="KW-1185">Reference proteome</keyword>
<dbReference type="AlphaFoldDB" id="A0A0L6VRB5"/>
<dbReference type="Proteomes" id="UP000037035">
    <property type="component" value="Unassembled WGS sequence"/>
</dbReference>
<dbReference type="OrthoDB" id="10539883at2759"/>
<evidence type="ECO:0000313" key="3">
    <source>
        <dbReference type="Proteomes" id="UP000037035"/>
    </source>
</evidence>
<dbReference type="EMBL" id="LAVV01002551">
    <property type="protein sequence ID" value="KNZ62730.1"/>
    <property type="molecule type" value="Genomic_DNA"/>
</dbReference>
<gene>
    <name evidence="2" type="ORF">VP01_12297g1</name>
</gene>
<feature type="non-terminal residue" evidence="2">
    <location>
        <position position="1"/>
    </location>
</feature>
<name>A0A0L6VRB5_9BASI</name>
<sequence>IVESPSATLTKLQEIVHLEESRKTKPAGAIKSTKKSSEDQSDSAAALMHESKKGRKKGKCGPYCAPGKHNPEATHNADHCW</sequence>